<dbReference type="Gene3D" id="3.30.420.10">
    <property type="entry name" value="Ribonuclease H-like superfamily/Ribonuclease H"/>
    <property type="match status" value="1"/>
</dbReference>
<dbReference type="InterPro" id="IPR012337">
    <property type="entry name" value="RNaseH-like_sf"/>
</dbReference>
<keyword evidence="2" id="KW-1185">Reference proteome</keyword>
<dbReference type="Proteomes" id="UP001610728">
    <property type="component" value="Unassembled WGS sequence"/>
</dbReference>
<dbReference type="SUPFAM" id="SSF53098">
    <property type="entry name" value="Ribonuclease H-like"/>
    <property type="match status" value="1"/>
</dbReference>
<sequence length="258" mass="28572">MARVPIPLQEDVKSWVHRRWLDLCVIEAIYHGGKPLAQGYDACERHGKLSEAEAIAALRAANLTAEVAPPQAEGMNLCVGSLGVAKRISKGIRKPGASRLEIDEIWRILTRWEGGLESLALDKSTGRFYWVLGHSKVPDNETVDQLAKAGCKSADLLVPERTLSPTAARHWKNDAAFRADSKNWMRDNCLNTDLGGALGPPKPYKVSWMKGLNRGSVAKILAARSRHGGLEEYHFRFNHQNAETKCQVPHCGKPEDYS</sequence>
<dbReference type="GeneID" id="98120336"/>
<gene>
    <name evidence="1" type="ORF">HOO65_070231</name>
</gene>
<protein>
    <submittedName>
        <fullName evidence="1">Double-stranded RNA/RNA-DNA hybrid binding protein</fullName>
    </submittedName>
</protein>
<dbReference type="InterPro" id="IPR036397">
    <property type="entry name" value="RNaseH_sf"/>
</dbReference>
<reference evidence="1 2" key="1">
    <citation type="submission" date="2020-05" db="EMBL/GenBank/DDBJ databases">
        <title>Ceratocystis lukuohia genome.</title>
        <authorList>
            <person name="Harrington T.C."/>
            <person name="Kim K."/>
            <person name="Mayers C.G."/>
        </authorList>
    </citation>
    <scope>NUCLEOTIDE SEQUENCE [LARGE SCALE GENOMIC DNA]</scope>
    <source>
        <strain evidence="1 2">C4212</strain>
    </source>
</reference>
<dbReference type="RefSeq" id="XP_070856949.1">
    <property type="nucleotide sequence ID" value="XM_071005097.1"/>
</dbReference>
<dbReference type="EMBL" id="JABSNW010000007">
    <property type="protein sequence ID" value="KAL2885769.1"/>
    <property type="molecule type" value="Genomic_DNA"/>
</dbReference>
<accession>A0ABR4MBX5</accession>
<evidence type="ECO:0000313" key="2">
    <source>
        <dbReference type="Proteomes" id="UP001610728"/>
    </source>
</evidence>
<comment type="caution">
    <text evidence="1">The sequence shown here is derived from an EMBL/GenBank/DDBJ whole genome shotgun (WGS) entry which is preliminary data.</text>
</comment>
<evidence type="ECO:0000313" key="1">
    <source>
        <dbReference type="EMBL" id="KAL2885769.1"/>
    </source>
</evidence>
<organism evidence="1 2">
    <name type="scientific">Ceratocystis lukuohia</name>
    <dbReference type="NCBI Taxonomy" id="2019550"/>
    <lineage>
        <taxon>Eukaryota</taxon>
        <taxon>Fungi</taxon>
        <taxon>Dikarya</taxon>
        <taxon>Ascomycota</taxon>
        <taxon>Pezizomycotina</taxon>
        <taxon>Sordariomycetes</taxon>
        <taxon>Hypocreomycetidae</taxon>
        <taxon>Microascales</taxon>
        <taxon>Ceratocystidaceae</taxon>
        <taxon>Ceratocystis</taxon>
    </lineage>
</organism>
<name>A0ABR4MBX5_9PEZI</name>
<proteinExistence type="predicted"/>